<dbReference type="NCBIfam" id="NF008035">
    <property type="entry name" value="PRK10767.1"/>
    <property type="match status" value="1"/>
</dbReference>
<evidence type="ECO:0000256" key="5">
    <source>
        <dbReference type="ARBA" id="ARBA00023186"/>
    </source>
</evidence>
<dbReference type="InterPro" id="IPR008971">
    <property type="entry name" value="HSP40/DnaJ_pept-bd"/>
</dbReference>
<accession>A0AA38G3B8</accession>
<dbReference type="GO" id="GO:0042026">
    <property type="term" value="P:protein refolding"/>
    <property type="evidence" value="ECO:0007669"/>
    <property type="project" value="TreeGrafter"/>
</dbReference>
<reference evidence="10 11" key="1">
    <citation type="journal article" date="2021" name="Nat. Plants">
        <title>The Taxus genome provides insights into paclitaxel biosynthesis.</title>
        <authorList>
            <person name="Xiong X."/>
            <person name="Gou J."/>
            <person name="Liao Q."/>
            <person name="Li Y."/>
            <person name="Zhou Q."/>
            <person name="Bi G."/>
            <person name="Li C."/>
            <person name="Du R."/>
            <person name="Wang X."/>
            <person name="Sun T."/>
            <person name="Guo L."/>
            <person name="Liang H."/>
            <person name="Lu P."/>
            <person name="Wu Y."/>
            <person name="Zhang Z."/>
            <person name="Ro D.K."/>
            <person name="Shang Y."/>
            <person name="Huang S."/>
            <person name="Yan J."/>
        </authorList>
    </citation>
    <scope>NUCLEOTIDE SEQUENCE [LARGE SCALE GENOMIC DNA]</scope>
    <source>
        <strain evidence="10">Ta-2019</strain>
    </source>
</reference>
<dbReference type="SMART" id="SM00271">
    <property type="entry name" value="DnaJ"/>
    <property type="match status" value="1"/>
</dbReference>
<dbReference type="HAMAP" id="MF_01152">
    <property type="entry name" value="DnaJ"/>
    <property type="match status" value="1"/>
</dbReference>
<dbReference type="GO" id="GO:0009535">
    <property type="term" value="C:chloroplast thylakoid membrane"/>
    <property type="evidence" value="ECO:0007669"/>
    <property type="project" value="TreeGrafter"/>
</dbReference>
<dbReference type="AlphaFoldDB" id="A0AA38G3B8"/>
<feature type="zinc finger region" description="CR-type" evidence="6">
    <location>
        <begin position="199"/>
        <end position="281"/>
    </location>
</feature>
<dbReference type="SUPFAM" id="SSF57938">
    <property type="entry name" value="DnaJ/Hsp40 cysteine-rich domain"/>
    <property type="match status" value="1"/>
</dbReference>
<keyword evidence="3 6" id="KW-0863">Zinc-finger</keyword>
<dbReference type="GO" id="GO:0051082">
    <property type="term" value="F:unfolded protein binding"/>
    <property type="evidence" value="ECO:0007669"/>
    <property type="project" value="InterPro"/>
</dbReference>
<dbReference type="InterPro" id="IPR012724">
    <property type="entry name" value="DnaJ"/>
</dbReference>
<keyword evidence="5" id="KW-0143">Chaperone</keyword>
<comment type="caution">
    <text evidence="10">The sequence shown here is derived from an EMBL/GenBank/DDBJ whole genome shotgun (WGS) entry which is preliminary data.</text>
</comment>
<evidence type="ECO:0000256" key="7">
    <source>
        <dbReference type="SAM" id="MobiDB-lite"/>
    </source>
</evidence>
<dbReference type="PRINTS" id="PR00625">
    <property type="entry name" value="JDOMAIN"/>
</dbReference>
<dbReference type="PROSITE" id="PS51188">
    <property type="entry name" value="ZF_CR"/>
    <property type="match status" value="1"/>
</dbReference>
<evidence type="ECO:0000256" key="4">
    <source>
        <dbReference type="ARBA" id="ARBA00022833"/>
    </source>
</evidence>
<dbReference type="InterPro" id="IPR001305">
    <property type="entry name" value="HSP_DnaJ_Cys-rich_dom"/>
</dbReference>
<dbReference type="Gene3D" id="1.10.287.110">
    <property type="entry name" value="DnaJ domain"/>
    <property type="match status" value="1"/>
</dbReference>
<dbReference type="Pfam" id="PF00684">
    <property type="entry name" value="DnaJ_CXXCXGXG"/>
    <property type="match status" value="1"/>
</dbReference>
<evidence type="ECO:0000256" key="6">
    <source>
        <dbReference type="PROSITE-ProRule" id="PRU00546"/>
    </source>
</evidence>
<dbReference type="PROSITE" id="PS50076">
    <property type="entry name" value="DNAJ_2"/>
    <property type="match status" value="1"/>
</dbReference>
<dbReference type="GO" id="GO:0031072">
    <property type="term" value="F:heat shock protein binding"/>
    <property type="evidence" value="ECO:0007669"/>
    <property type="project" value="InterPro"/>
</dbReference>
<evidence type="ECO:0000256" key="3">
    <source>
        <dbReference type="ARBA" id="ARBA00022771"/>
    </source>
</evidence>
<dbReference type="NCBIfam" id="TIGR02349">
    <property type="entry name" value="DnaJ_bact"/>
    <property type="match status" value="1"/>
</dbReference>
<dbReference type="InterPro" id="IPR001623">
    <property type="entry name" value="DnaJ_domain"/>
</dbReference>
<dbReference type="FunFam" id="2.60.260.20:FF:000005">
    <property type="entry name" value="Chaperone protein dnaJ 1, mitochondrial"/>
    <property type="match status" value="1"/>
</dbReference>
<feature type="region of interest" description="Disordered" evidence="7">
    <location>
        <begin position="429"/>
        <end position="448"/>
    </location>
</feature>
<dbReference type="SUPFAM" id="SSF49493">
    <property type="entry name" value="HSP40/DnaJ peptide-binding domain"/>
    <property type="match status" value="2"/>
</dbReference>
<name>A0AA38G3B8_TAXCH</name>
<proteinExistence type="inferred from homology"/>
<dbReference type="GO" id="GO:0008270">
    <property type="term" value="F:zinc ion binding"/>
    <property type="evidence" value="ECO:0007669"/>
    <property type="project" value="UniProtKB-KW"/>
</dbReference>
<dbReference type="PANTHER" id="PTHR43096">
    <property type="entry name" value="DNAJ HOMOLOG 1, MITOCHONDRIAL-RELATED"/>
    <property type="match status" value="1"/>
</dbReference>
<keyword evidence="2" id="KW-0677">Repeat</keyword>
<keyword evidence="4 6" id="KW-0862">Zinc</keyword>
<dbReference type="GO" id="GO:0005524">
    <property type="term" value="F:ATP binding"/>
    <property type="evidence" value="ECO:0007669"/>
    <property type="project" value="InterPro"/>
</dbReference>
<dbReference type="CDD" id="cd10719">
    <property type="entry name" value="DnaJ_zf"/>
    <property type="match status" value="1"/>
</dbReference>
<dbReference type="InterPro" id="IPR036410">
    <property type="entry name" value="HSP_DnaJ_Cys-rich_dom_sf"/>
</dbReference>
<dbReference type="Gene3D" id="2.10.230.10">
    <property type="entry name" value="Heat shock protein DnaJ, cysteine-rich domain"/>
    <property type="match status" value="1"/>
</dbReference>
<dbReference type="FunFam" id="2.10.230.10:FF:000002">
    <property type="entry name" value="Molecular chaperone DnaJ"/>
    <property type="match status" value="1"/>
</dbReference>
<feature type="domain" description="CR-type" evidence="9">
    <location>
        <begin position="199"/>
        <end position="281"/>
    </location>
</feature>
<dbReference type="Pfam" id="PF00226">
    <property type="entry name" value="DnaJ"/>
    <property type="match status" value="1"/>
</dbReference>
<protein>
    <recommendedName>
        <fullName evidence="12">Chaperone protein DnaJ</fullName>
    </recommendedName>
</protein>
<dbReference type="InterPro" id="IPR002939">
    <property type="entry name" value="DnaJ_C"/>
</dbReference>
<feature type="non-terminal residue" evidence="10">
    <location>
        <position position="1"/>
    </location>
</feature>
<feature type="domain" description="J" evidence="8">
    <location>
        <begin position="62"/>
        <end position="126"/>
    </location>
</feature>
<evidence type="ECO:0000259" key="8">
    <source>
        <dbReference type="PROSITE" id="PS50076"/>
    </source>
</evidence>
<evidence type="ECO:0000259" key="9">
    <source>
        <dbReference type="PROSITE" id="PS51188"/>
    </source>
</evidence>
<dbReference type="GO" id="GO:0009408">
    <property type="term" value="P:response to heat"/>
    <property type="evidence" value="ECO:0007669"/>
    <property type="project" value="InterPro"/>
</dbReference>
<dbReference type="SUPFAM" id="SSF46565">
    <property type="entry name" value="Chaperone J-domain"/>
    <property type="match status" value="1"/>
</dbReference>
<dbReference type="InterPro" id="IPR036869">
    <property type="entry name" value="J_dom_sf"/>
</dbReference>
<keyword evidence="11" id="KW-1185">Reference proteome</keyword>
<evidence type="ECO:0000313" key="11">
    <source>
        <dbReference type="Proteomes" id="UP000824469"/>
    </source>
</evidence>
<dbReference type="OMA" id="LWGSIKN"/>
<evidence type="ECO:0008006" key="12">
    <source>
        <dbReference type="Google" id="ProtNLM"/>
    </source>
</evidence>
<evidence type="ECO:0000256" key="1">
    <source>
        <dbReference type="ARBA" id="ARBA00022723"/>
    </source>
</evidence>
<dbReference type="Gene3D" id="2.60.260.20">
    <property type="entry name" value="Urease metallochaperone UreE, N-terminal domain"/>
    <property type="match status" value="2"/>
</dbReference>
<dbReference type="PANTHER" id="PTHR43096:SF26">
    <property type="entry name" value="CR-TYPE DOMAIN-CONTAINING PROTEIN"/>
    <property type="match status" value="1"/>
</dbReference>
<dbReference type="InterPro" id="IPR018253">
    <property type="entry name" value="DnaJ_domain_CS"/>
</dbReference>
<dbReference type="PROSITE" id="PS00636">
    <property type="entry name" value="DNAJ_1"/>
    <property type="match status" value="1"/>
</dbReference>
<gene>
    <name evidence="10" type="ORF">KI387_022711</name>
</gene>
<keyword evidence="1 6" id="KW-0479">Metal-binding</keyword>
<dbReference type="CDD" id="cd06257">
    <property type="entry name" value="DnaJ"/>
    <property type="match status" value="1"/>
</dbReference>
<evidence type="ECO:0000313" key="10">
    <source>
        <dbReference type="EMBL" id="KAH9314084.1"/>
    </source>
</evidence>
<dbReference type="Pfam" id="PF01556">
    <property type="entry name" value="DnaJ_C"/>
    <property type="match status" value="1"/>
</dbReference>
<dbReference type="Proteomes" id="UP000824469">
    <property type="component" value="Unassembled WGS sequence"/>
</dbReference>
<organism evidence="10 11">
    <name type="scientific">Taxus chinensis</name>
    <name type="common">Chinese yew</name>
    <name type="synonym">Taxus wallichiana var. chinensis</name>
    <dbReference type="NCBI Taxonomy" id="29808"/>
    <lineage>
        <taxon>Eukaryota</taxon>
        <taxon>Viridiplantae</taxon>
        <taxon>Streptophyta</taxon>
        <taxon>Embryophyta</taxon>
        <taxon>Tracheophyta</taxon>
        <taxon>Spermatophyta</taxon>
        <taxon>Pinopsida</taxon>
        <taxon>Pinidae</taxon>
        <taxon>Conifers II</taxon>
        <taxon>Cupressales</taxon>
        <taxon>Taxaceae</taxon>
        <taxon>Taxus</taxon>
    </lineage>
</organism>
<evidence type="ECO:0000256" key="2">
    <source>
        <dbReference type="ARBA" id="ARBA00022737"/>
    </source>
</evidence>
<feature type="compositionally biased region" description="Basic and acidic residues" evidence="7">
    <location>
        <begin position="431"/>
        <end position="443"/>
    </location>
</feature>
<sequence length="465" mass="51135">MEAGFDSQWASSLRRKNRNALGHGSHFFAGDNEGYLNFRQFNLGKRIKNKVGVVMAATKAKDHYSTLKVPKTASEKDIKGAYRKLARQYHPDMNKSPGAEEKFKEIGAAYEVLSDEGKRSLYDQYGEAGVNGAYEYATASPPEVSPFDLFESIFSGARGEYGRFGDMGGTGFKFQNDGRQRGDDIRFDLSLSFKEAVFGVKKNIEIFFWKTCGSCMGSGAKSVASNITCRDCWGKGHVKKTQRTPFGIISQVSTCSKCKGEGKVITDPCPRCDGDGRVQSKKTIKLEIPPGVSSGNTIQLPGDGHYGKKGGPAGDLYVFLNIQEMRGIERDGVNLRSKVTINYMEAILGTVLKVETVEGIKTLEIPAGTQPGDVLVMQNMGVPKLEKPSRRGDHLFVVNVAIPRKLSVAERKLVEELASLHGSKSSFSKFSEVRRAPTEKSTESEAALQQENKIRSFWNSIKNMG</sequence>
<dbReference type="CDD" id="cd10747">
    <property type="entry name" value="DnaJ_C"/>
    <property type="match status" value="1"/>
</dbReference>
<dbReference type="EMBL" id="JAHRHJ020000005">
    <property type="protein sequence ID" value="KAH9314084.1"/>
    <property type="molecule type" value="Genomic_DNA"/>
</dbReference>